<evidence type="ECO:0000256" key="4">
    <source>
        <dbReference type="ARBA" id="ARBA00022714"/>
    </source>
</evidence>
<comment type="caution">
    <text evidence="15">Lacks conserved residue(s) required for the propagation of feature annotation.</text>
</comment>
<keyword evidence="5 15" id="KW-0479">Metal-binding</keyword>
<comment type="pathway">
    <text evidence="12 15">Amino-acid biosynthesis; L-valine biosynthesis; L-valine from pyruvate: step 3/4.</text>
</comment>
<keyword evidence="8 15" id="KW-0411">Iron-sulfur</keyword>
<reference evidence="18 19" key="1">
    <citation type="submission" date="2016-04" db="EMBL/GenBank/DDBJ databases">
        <title>Genome sequence of Methanobrevibacter filiformis DSM 11501.</title>
        <authorList>
            <person name="Poehlein A."/>
            <person name="Seedorf H."/>
            <person name="Daniel R."/>
        </authorList>
    </citation>
    <scope>NUCLEOTIDE SEQUENCE [LARGE SCALE GENOMIC DNA]</scope>
    <source>
        <strain evidence="18 19">DSM 11501</strain>
    </source>
</reference>
<dbReference type="InterPro" id="IPR004404">
    <property type="entry name" value="DihydroxyA_deHydtase"/>
</dbReference>
<name>A0A166CFW1_9EURY</name>
<keyword evidence="9 15" id="KW-0456">Lyase</keyword>
<dbReference type="GO" id="GO:0004160">
    <property type="term" value="F:dihydroxy-acid dehydratase activity"/>
    <property type="evidence" value="ECO:0007669"/>
    <property type="project" value="UniProtKB-UniRule"/>
</dbReference>
<dbReference type="HAMAP" id="MF_00012">
    <property type="entry name" value="IlvD"/>
    <property type="match status" value="1"/>
</dbReference>
<dbReference type="PANTHER" id="PTHR43661:SF3">
    <property type="entry name" value="D-XYLONATE DEHYDRATASE YAGF-RELATED"/>
    <property type="match status" value="1"/>
</dbReference>
<dbReference type="InterPro" id="IPR056740">
    <property type="entry name" value="ILV_EDD_C"/>
</dbReference>
<comment type="subunit">
    <text evidence="15">Homodimer.</text>
</comment>
<dbReference type="NCBIfam" id="NF002068">
    <property type="entry name" value="PRK00911.1"/>
    <property type="match status" value="1"/>
</dbReference>
<comment type="caution">
    <text evidence="18">The sequence shown here is derived from an EMBL/GenBank/DDBJ whole genome shotgun (WGS) entry which is preliminary data.</text>
</comment>
<evidence type="ECO:0000256" key="12">
    <source>
        <dbReference type="ARBA" id="ARBA00029436"/>
    </source>
</evidence>
<dbReference type="NCBIfam" id="TIGR00110">
    <property type="entry name" value="ilvD"/>
    <property type="match status" value="1"/>
</dbReference>
<keyword evidence="10 15" id="KW-0100">Branched-chain amino acid biosynthesis</keyword>
<dbReference type="InterPro" id="IPR042096">
    <property type="entry name" value="Dihydro-acid_dehy_C"/>
</dbReference>
<proteinExistence type="inferred from homology"/>
<accession>A0A166CFW1</accession>
<comment type="pathway">
    <text evidence="13 15">Amino-acid biosynthesis; L-isoleucine biosynthesis; L-isoleucine from 2-oxobutanoate: step 3/4.</text>
</comment>
<keyword evidence="7 15" id="KW-0408">Iron</keyword>
<evidence type="ECO:0000256" key="9">
    <source>
        <dbReference type="ARBA" id="ARBA00023239"/>
    </source>
</evidence>
<dbReference type="GO" id="GO:0009097">
    <property type="term" value="P:isoleucine biosynthetic process"/>
    <property type="evidence" value="ECO:0007669"/>
    <property type="project" value="UniProtKB-UniRule"/>
</dbReference>
<dbReference type="FunFam" id="3.50.30.80:FF:000001">
    <property type="entry name" value="Dihydroxy-acid dehydratase"/>
    <property type="match status" value="1"/>
</dbReference>
<evidence type="ECO:0000313" key="18">
    <source>
        <dbReference type="EMBL" id="KZX14462.1"/>
    </source>
</evidence>
<dbReference type="SUPFAM" id="SSF143975">
    <property type="entry name" value="IlvD/EDD N-terminal domain-like"/>
    <property type="match status" value="1"/>
</dbReference>
<keyword evidence="6 15" id="KW-0460">Magnesium</keyword>
<dbReference type="GO" id="GO:0000287">
    <property type="term" value="F:magnesium ion binding"/>
    <property type="evidence" value="ECO:0007669"/>
    <property type="project" value="UniProtKB-UniRule"/>
</dbReference>
<dbReference type="PROSITE" id="PS00887">
    <property type="entry name" value="ILVD_EDD_2"/>
    <property type="match status" value="1"/>
</dbReference>
<evidence type="ECO:0000256" key="15">
    <source>
        <dbReference type="HAMAP-Rule" id="MF_00012"/>
    </source>
</evidence>
<evidence type="ECO:0000313" key="19">
    <source>
        <dbReference type="Proteomes" id="UP000077066"/>
    </source>
</evidence>
<dbReference type="InterPro" id="IPR020558">
    <property type="entry name" value="DiOHA_6PGluconate_deHydtase_CS"/>
</dbReference>
<feature type="binding site" description="via carbamate group" evidence="15">
    <location>
        <position position="121"/>
    </location>
    <ligand>
        <name>Mg(2+)</name>
        <dbReference type="ChEBI" id="CHEBI:18420"/>
    </ligand>
</feature>
<dbReference type="InterPro" id="IPR037237">
    <property type="entry name" value="IlvD/EDD_N"/>
</dbReference>
<feature type="active site" description="Proton acceptor" evidence="15">
    <location>
        <position position="468"/>
    </location>
</feature>
<evidence type="ECO:0000256" key="10">
    <source>
        <dbReference type="ARBA" id="ARBA00023304"/>
    </source>
</evidence>
<dbReference type="GO" id="GO:0005829">
    <property type="term" value="C:cytosol"/>
    <property type="evidence" value="ECO:0007669"/>
    <property type="project" value="TreeGrafter"/>
</dbReference>
<feature type="domain" description="Dihydroxy-acid/6-phosphogluconate dehydratase N-terminal" evidence="16">
    <location>
        <begin position="31"/>
        <end position="349"/>
    </location>
</feature>
<evidence type="ECO:0000256" key="14">
    <source>
        <dbReference type="ARBA" id="ARBA00029490"/>
    </source>
</evidence>
<dbReference type="RefSeq" id="WP_066971849.1">
    <property type="nucleotide sequence ID" value="NZ_LWMT01000149.1"/>
</dbReference>
<dbReference type="EC" id="4.2.1.9" evidence="14 15"/>
<evidence type="ECO:0000256" key="3">
    <source>
        <dbReference type="ARBA" id="ARBA00022605"/>
    </source>
</evidence>
<dbReference type="PANTHER" id="PTHR43661">
    <property type="entry name" value="D-XYLONATE DEHYDRATASE"/>
    <property type="match status" value="1"/>
</dbReference>
<evidence type="ECO:0000256" key="2">
    <source>
        <dbReference type="ARBA" id="ARBA00006486"/>
    </source>
</evidence>
<dbReference type="Pfam" id="PF00920">
    <property type="entry name" value="ILVD_EDD_N"/>
    <property type="match status" value="1"/>
</dbReference>
<dbReference type="GO" id="GO:0009099">
    <property type="term" value="P:L-valine biosynthetic process"/>
    <property type="evidence" value="ECO:0007669"/>
    <property type="project" value="UniProtKB-UniRule"/>
</dbReference>
<dbReference type="SUPFAM" id="SSF52016">
    <property type="entry name" value="LeuD/IlvD-like"/>
    <property type="match status" value="1"/>
</dbReference>
<feature type="binding site" evidence="15">
    <location>
        <position position="78"/>
    </location>
    <ligand>
        <name>Mg(2+)</name>
        <dbReference type="ChEBI" id="CHEBI:18420"/>
    </ligand>
</feature>
<evidence type="ECO:0000256" key="11">
    <source>
        <dbReference type="ARBA" id="ARBA00029304"/>
    </source>
</evidence>
<comment type="catalytic activity">
    <reaction evidence="11">
        <text>(2R)-2,3-dihydroxy-3-methylbutanoate = 3-methyl-2-oxobutanoate + H2O</text>
        <dbReference type="Rhea" id="RHEA:24809"/>
        <dbReference type="ChEBI" id="CHEBI:11851"/>
        <dbReference type="ChEBI" id="CHEBI:15377"/>
        <dbReference type="ChEBI" id="CHEBI:49072"/>
        <dbReference type="EC" id="4.2.1.9"/>
    </reaction>
    <physiologicalReaction direction="left-to-right" evidence="11">
        <dbReference type="Rhea" id="RHEA:24810"/>
    </physiologicalReaction>
</comment>
<keyword evidence="19" id="KW-1185">Reference proteome</keyword>
<keyword evidence="3 15" id="KW-0028">Amino-acid biosynthesis</keyword>
<dbReference type="AlphaFoldDB" id="A0A166CFW1"/>
<dbReference type="UniPathway" id="UPA00049">
    <property type="reaction ID" value="UER00061"/>
</dbReference>
<dbReference type="Pfam" id="PF24877">
    <property type="entry name" value="ILV_EDD_C"/>
    <property type="match status" value="1"/>
</dbReference>
<protein>
    <recommendedName>
        <fullName evidence="14 15">Dihydroxy-acid dehydratase</fullName>
        <shortName evidence="15">DAD</shortName>
        <ecNumber evidence="14 15">4.2.1.9</ecNumber>
    </recommendedName>
</protein>
<evidence type="ECO:0000259" key="16">
    <source>
        <dbReference type="Pfam" id="PF00920"/>
    </source>
</evidence>
<dbReference type="Gene3D" id="3.50.30.80">
    <property type="entry name" value="IlvD/EDD C-terminal domain-like"/>
    <property type="match status" value="1"/>
</dbReference>
<feature type="modified residue" description="N6-carboxylysine" evidence="15">
    <location>
        <position position="121"/>
    </location>
</feature>
<gene>
    <name evidence="15 18" type="primary">ilvD</name>
    <name evidence="18" type="ORF">MBFIL_08590</name>
</gene>
<feature type="domain" description="Dihydroxy-acid/6-phosphogluconate dehydratase C-terminal" evidence="17">
    <location>
        <begin position="359"/>
        <end position="548"/>
    </location>
</feature>
<comment type="cofactor">
    <cofactor evidence="1 15">
        <name>Mg(2+)</name>
        <dbReference type="ChEBI" id="CHEBI:18420"/>
    </cofactor>
</comment>
<comment type="cofactor">
    <cofactor evidence="15">
        <name>[2Fe-2S] cluster</name>
        <dbReference type="ChEBI" id="CHEBI:190135"/>
    </cofactor>
    <text evidence="15">Binds 1 [2Fe-2S] cluster per subunit. This cluster acts as a Lewis acid cofactor.</text>
</comment>
<evidence type="ECO:0000256" key="7">
    <source>
        <dbReference type="ARBA" id="ARBA00023004"/>
    </source>
</evidence>
<dbReference type="OrthoDB" id="8674at2157"/>
<dbReference type="STRING" id="55758.MBFIL_08590"/>
<comment type="function">
    <text evidence="15">Functions in the biosynthesis of branched-chain amino acids. Catalyzes the dehydration of (2R,3R)-2,3-dihydroxy-3-methylpentanoate (2,3-dihydroxy-3-methylvalerate) into 2-oxo-3-methylpentanoate (2-oxo-3-methylvalerate) and of (2R)-2,3-dihydroxy-3-methylbutanoate (2,3-dihydroxyisovalerate) into 2-oxo-3-methylbutanoate (2-oxoisovalerate), the penultimate precursor to L-isoleucine and L-valine, respectively.</text>
</comment>
<evidence type="ECO:0000259" key="17">
    <source>
        <dbReference type="Pfam" id="PF24877"/>
    </source>
</evidence>
<dbReference type="UniPathway" id="UPA00047">
    <property type="reaction ID" value="UER00057"/>
</dbReference>
<dbReference type="Proteomes" id="UP000077066">
    <property type="component" value="Unassembled WGS sequence"/>
</dbReference>
<sequence>MRSDNIKKGFERAPHRSLLRACGVGDNDFDKPFVAIANSFTDIVPGHIHLRKIAESVKEGIREAGGIPFEFNTMAICDGLSMNHDGMRYSLPSREIIANTVESVVMGHSLDGIVLIPTCDKIVPGMLMAAARLDLPAITVTGGPMMPGNFKGKNVDFIDVYEGVGAVSSGKMTEEDLNQLERCACPGPGSCAGLFTANTMACITESLGMSLPGCATTHAVDEKKLEIAKESGKTIIDMIATDLKPSKILTKNAFINSIAIDMALGGSSNTALHIPAIASEVNRGDLDVNLSLFDKVSKEIPHIASISPTGDDSMLDLHNAGGIPAVLKTISSLIDTSTITCNGKTMEENIKNIEIKNTDVIRPITSPVHKEGGIAVLYGNLAPNGSVIKQGAVEEAMLYHKGPARIFNSEEESVKAIYENRINEGDVVVIRCEGPRGGPGMREMLNPTAALSGSGIKNVALITDGRFSGGTRGPCVGHISPEALDNGPIAGLKEGDIITIDIKNRKIDVDLEDAELAKRIENSNLKLKSLKGWLGIYQKLVSSADKGAILR</sequence>
<comment type="catalytic activity">
    <reaction evidence="15">
        <text>(2R,3R)-2,3-dihydroxy-3-methylpentanoate = (S)-3-methyl-2-oxopentanoate + H2O</text>
        <dbReference type="Rhea" id="RHEA:27694"/>
        <dbReference type="ChEBI" id="CHEBI:15377"/>
        <dbReference type="ChEBI" id="CHEBI:35146"/>
        <dbReference type="ChEBI" id="CHEBI:49258"/>
        <dbReference type="EC" id="4.2.1.9"/>
    </reaction>
</comment>
<dbReference type="InterPro" id="IPR000581">
    <property type="entry name" value="ILV_EDD_N"/>
</dbReference>
<dbReference type="PATRIC" id="fig|55758.3.peg.967"/>
<dbReference type="PROSITE" id="PS00886">
    <property type="entry name" value="ILVD_EDD_1"/>
    <property type="match status" value="1"/>
</dbReference>
<organism evidence="18 19">
    <name type="scientific">Methanobrevibacter filiformis</name>
    <dbReference type="NCBI Taxonomy" id="55758"/>
    <lineage>
        <taxon>Archaea</taxon>
        <taxon>Methanobacteriati</taxon>
        <taxon>Methanobacteriota</taxon>
        <taxon>Methanomada group</taxon>
        <taxon>Methanobacteria</taxon>
        <taxon>Methanobacteriales</taxon>
        <taxon>Methanobacteriaceae</taxon>
        <taxon>Methanobrevibacter</taxon>
    </lineage>
</organism>
<evidence type="ECO:0000256" key="13">
    <source>
        <dbReference type="ARBA" id="ARBA00029437"/>
    </source>
</evidence>
<evidence type="ECO:0000256" key="1">
    <source>
        <dbReference type="ARBA" id="ARBA00001946"/>
    </source>
</evidence>
<evidence type="ECO:0000256" key="5">
    <source>
        <dbReference type="ARBA" id="ARBA00022723"/>
    </source>
</evidence>
<feature type="binding site" evidence="15">
    <location>
        <position position="443"/>
    </location>
    <ligand>
        <name>Mg(2+)</name>
        <dbReference type="ChEBI" id="CHEBI:18420"/>
    </ligand>
</feature>
<feature type="binding site" evidence="15">
    <location>
        <position position="120"/>
    </location>
    <ligand>
        <name>Mg(2+)</name>
        <dbReference type="ChEBI" id="CHEBI:18420"/>
    </ligand>
</feature>
<comment type="similarity">
    <text evidence="2 15">Belongs to the IlvD/Edd family.</text>
</comment>
<dbReference type="GO" id="GO:0051537">
    <property type="term" value="F:2 iron, 2 sulfur cluster binding"/>
    <property type="evidence" value="ECO:0007669"/>
    <property type="project" value="UniProtKB-UniRule"/>
</dbReference>
<evidence type="ECO:0000256" key="8">
    <source>
        <dbReference type="ARBA" id="ARBA00023014"/>
    </source>
</evidence>
<evidence type="ECO:0000256" key="6">
    <source>
        <dbReference type="ARBA" id="ARBA00022842"/>
    </source>
</evidence>
<keyword evidence="4 15" id="KW-0001">2Fe-2S</keyword>
<dbReference type="EMBL" id="LWMT01000149">
    <property type="protein sequence ID" value="KZX14462.1"/>
    <property type="molecule type" value="Genomic_DNA"/>
</dbReference>